<name>A0A1S3EQS2_DIPOR</name>
<reference evidence="4" key="1">
    <citation type="submission" date="2025-08" db="UniProtKB">
        <authorList>
            <consortium name="RefSeq"/>
        </authorList>
    </citation>
    <scope>IDENTIFICATION</scope>
    <source>
        <tissue evidence="4">Kidney</tissue>
    </source>
</reference>
<dbReference type="InParanoid" id="A0A1S3EQS2"/>
<evidence type="ECO:0000313" key="4">
    <source>
        <dbReference type="RefSeq" id="XP_012866305.1"/>
    </source>
</evidence>
<feature type="compositionally biased region" description="Low complexity" evidence="1">
    <location>
        <begin position="149"/>
        <end position="161"/>
    </location>
</feature>
<dbReference type="CTD" id="140881"/>
<evidence type="ECO:0000256" key="2">
    <source>
        <dbReference type="SAM" id="SignalP"/>
    </source>
</evidence>
<organism evidence="3 4">
    <name type="scientific">Dipodomys ordii</name>
    <name type="common">Ord's kangaroo rat</name>
    <dbReference type="NCBI Taxonomy" id="10020"/>
    <lineage>
        <taxon>Eukaryota</taxon>
        <taxon>Metazoa</taxon>
        <taxon>Chordata</taxon>
        <taxon>Craniata</taxon>
        <taxon>Vertebrata</taxon>
        <taxon>Euteleostomi</taxon>
        <taxon>Mammalia</taxon>
        <taxon>Eutheria</taxon>
        <taxon>Euarchontoglires</taxon>
        <taxon>Glires</taxon>
        <taxon>Rodentia</taxon>
        <taxon>Castorimorpha</taxon>
        <taxon>Heteromyidae</taxon>
        <taxon>Dipodomyinae</taxon>
        <taxon>Dipodomys</taxon>
    </lineage>
</organism>
<feature type="region of interest" description="Disordered" evidence="1">
    <location>
        <begin position="108"/>
        <end position="161"/>
    </location>
</feature>
<proteinExistence type="predicted"/>
<dbReference type="AlphaFoldDB" id="A0A1S3EQS2"/>
<feature type="signal peptide" evidence="2">
    <location>
        <begin position="1"/>
        <end position="19"/>
    </location>
</feature>
<accession>A0A1S3EQS2</accession>
<evidence type="ECO:0000313" key="3">
    <source>
        <dbReference type="Proteomes" id="UP000081671"/>
    </source>
</evidence>
<keyword evidence="3" id="KW-1185">Reference proteome</keyword>
<feature type="chain" id="PRO_5010295390" evidence="2">
    <location>
        <begin position="20"/>
        <end position="161"/>
    </location>
</feature>
<protein>
    <submittedName>
        <fullName evidence="4">Beta-defensin 129</fullName>
    </submittedName>
</protein>
<evidence type="ECO:0000256" key="1">
    <source>
        <dbReference type="SAM" id="MobiDB-lite"/>
    </source>
</evidence>
<keyword evidence="2" id="KW-0732">Signal</keyword>
<dbReference type="RefSeq" id="XP_012866305.1">
    <property type="nucleotide sequence ID" value="XM_013010851.1"/>
</dbReference>
<gene>
    <name evidence="4" type="primary">Defb129</name>
</gene>
<dbReference type="GeneID" id="105981636"/>
<feature type="compositionally biased region" description="Polar residues" evidence="1">
    <location>
        <begin position="122"/>
        <end position="148"/>
    </location>
</feature>
<dbReference type="OrthoDB" id="9607806at2759"/>
<sequence length="161" mass="18085">MKLLFPIFASLMLQYQVNSEFLAVKKCLMGFGKCKNTCRVDEKEIQKCKKKKCCVGPKVIELIKNYLQQEIPNIPDDNLVEMLKNEKNISVLMQKTFKSPVLSQMKNPNINSAIIPNDPQGKRSSSSNTRTPKYTTCTATFSRSVTRQSPKPATSSSPPPP</sequence>
<dbReference type="Proteomes" id="UP000081671">
    <property type="component" value="Unplaced"/>
</dbReference>
<dbReference type="KEGG" id="dord:105981636"/>